<evidence type="ECO:0000256" key="8">
    <source>
        <dbReference type="ARBA" id="ARBA00022840"/>
    </source>
</evidence>
<dbReference type="InterPro" id="IPR011037">
    <property type="entry name" value="Pyrv_Knase-like_insert_dom_sf"/>
</dbReference>
<dbReference type="Pfam" id="PF02887">
    <property type="entry name" value="PK_C"/>
    <property type="match status" value="1"/>
</dbReference>
<evidence type="ECO:0000256" key="9">
    <source>
        <dbReference type="ARBA" id="ARBA00022842"/>
    </source>
</evidence>
<dbReference type="InterPro" id="IPR040442">
    <property type="entry name" value="Pyrv_kinase-like_dom_sf"/>
</dbReference>
<keyword evidence="7 13" id="KW-0418">Kinase</keyword>
<dbReference type="InterPro" id="IPR001697">
    <property type="entry name" value="Pyr_Knase"/>
</dbReference>
<evidence type="ECO:0000256" key="10">
    <source>
        <dbReference type="ARBA" id="ARBA00023152"/>
    </source>
</evidence>
<protein>
    <recommendedName>
        <fullName evidence="3 12">Pyruvate kinase</fullName>
        <ecNumber evidence="3 12">2.7.1.40</ecNumber>
    </recommendedName>
</protein>
<evidence type="ECO:0000256" key="1">
    <source>
        <dbReference type="ARBA" id="ARBA00004997"/>
    </source>
</evidence>
<gene>
    <name evidence="16" type="primary">pyk</name>
    <name evidence="16" type="ORF">OLX77_05885</name>
</gene>
<dbReference type="RefSeq" id="WP_307632663.1">
    <property type="nucleotide sequence ID" value="NZ_JAPHEH010000001.1"/>
</dbReference>
<accession>A0A9X4MGZ2</accession>
<dbReference type="InterPro" id="IPR015795">
    <property type="entry name" value="Pyrv_Knase_C"/>
</dbReference>
<keyword evidence="8" id="KW-0067">ATP-binding</keyword>
<dbReference type="Proteomes" id="UP001154240">
    <property type="component" value="Unassembled WGS sequence"/>
</dbReference>
<evidence type="ECO:0000256" key="2">
    <source>
        <dbReference type="ARBA" id="ARBA00008663"/>
    </source>
</evidence>
<dbReference type="NCBIfam" id="NF004491">
    <property type="entry name" value="PRK05826.1"/>
    <property type="match status" value="1"/>
</dbReference>
<feature type="domain" description="Pyruvate kinase barrel" evidence="14">
    <location>
        <begin position="6"/>
        <end position="327"/>
    </location>
</feature>
<dbReference type="GO" id="GO:0030955">
    <property type="term" value="F:potassium ion binding"/>
    <property type="evidence" value="ECO:0007669"/>
    <property type="project" value="UniProtKB-UniRule"/>
</dbReference>
<dbReference type="EC" id="2.7.1.40" evidence="3 12"/>
<feature type="domain" description="Pyruvate kinase C-terminal" evidence="15">
    <location>
        <begin position="365"/>
        <end position="475"/>
    </location>
</feature>
<dbReference type="EMBL" id="JAPHEH010000001">
    <property type="protein sequence ID" value="MDG4475690.1"/>
    <property type="molecule type" value="Genomic_DNA"/>
</dbReference>
<evidence type="ECO:0000259" key="15">
    <source>
        <dbReference type="Pfam" id="PF02887"/>
    </source>
</evidence>
<evidence type="ECO:0000313" key="17">
    <source>
        <dbReference type="Proteomes" id="UP001154240"/>
    </source>
</evidence>
<dbReference type="GO" id="GO:0004743">
    <property type="term" value="F:pyruvate kinase activity"/>
    <property type="evidence" value="ECO:0007669"/>
    <property type="project" value="UniProtKB-UniRule"/>
</dbReference>
<dbReference type="SUPFAM" id="SSF51621">
    <property type="entry name" value="Phosphoenolpyruvate/pyruvate domain"/>
    <property type="match status" value="1"/>
</dbReference>
<name>A0A9X4MGZ2_9BACT</name>
<dbReference type="Gene3D" id="3.20.20.60">
    <property type="entry name" value="Phosphoenolpyruvate-binding domains"/>
    <property type="match status" value="1"/>
</dbReference>
<evidence type="ECO:0000256" key="4">
    <source>
        <dbReference type="ARBA" id="ARBA00022679"/>
    </source>
</evidence>
<dbReference type="Gene3D" id="2.40.33.10">
    <property type="entry name" value="PK beta-barrel domain-like"/>
    <property type="match status" value="1"/>
</dbReference>
<comment type="similarity">
    <text evidence="2 13">Belongs to the pyruvate kinase family.</text>
</comment>
<evidence type="ECO:0000256" key="13">
    <source>
        <dbReference type="RuleBase" id="RU000504"/>
    </source>
</evidence>
<dbReference type="InterPro" id="IPR015793">
    <property type="entry name" value="Pyrv_Knase_brl"/>
</dbReference>
<dbReference type="InterPro" id="IPR015806">
    <property type="entry name" value="Pyrv_Knase_insert_dom_sf"/>
</dbReference>
<proteinExistence type="inferred from homology"/>
<reference evidence="16" key="2">
    <citation type="submission" date="2022-10" db="EMBL/GenBank/DDBJ databases">
        <authorList>
            <person name="Aronson H.S."/>
        </authorList>
    </citation>
    <scope>NUCLEOTIDE SEQUENCE</scope>
    <source>
        <strain evidence="16">RS19-109</strain>
    </source>
</reference>
<keyword evidence="11 16" id="KW-0670">Pyruvate</keyword>
<keyword evidence="17" id="KW-1185">Reference proteome</keyword>
<organism evidence="16 17">
    <name type="scientific">Thiovibrio frasassiensis</name>
    <dbReference type="NCBI Taxonomy" id="2984131"/>
    <lineage>
        <taxon>Bacteria</taxon>
        <taxon>Pseudomonadati</taxon>
        <taxon>Thermodesulfobacteriota</taxon>
        <taxon>Desulfobulbia</taxon>
        <taxon>Desulfobulbales</taxon>
        <taxon>Thiovibrionaceae</taxon>
        <taxon>Thiovibrio</taxon>
    </lineage>
</organism>
<evidence type="ECO:0000259" key="14">
    <source>
        <dbReference type="Pfam" id="PF00224"/>
    </source>
</evidence>
<evidence type="ECO:0000256" key="3">
    <source>
        <dbReference type="ARBA" id="ARBA00012142"/>
    </source>
</evidence>
<comment type="pathway">
    <text evidence="1 13">Carbohydrate degradation; glycolysis; pyruvate from D-glyceraldehyde 3-phosphate: step 5/5.</text>
</comment>
<evidence type="ECO:0000256" key="11">
    <source>
        <dbReference type="ARBA" id="ARBA00023317"/>
    </source>
</evidence>
<dbReference type="AlphaFoldDB" id="A0A9X4MGZ2"/>
<dbReference type="NCBIfam" id="TIGR01064">
    <property type="entry name" value="pyruv_kin"/>
    <property type="match status" value="1"/>
</dbReference>
<evidence type="ECO:0000313" key="16">
    <source>
        <dbReference type="EMBL" id="MDG4475690.1"/>
    </source>
</evidence>
<dbReference type="Pfam" id="PF00224">
    <property type="entry name" value="PK"/>
    <property type="match status" value="1"/>
</dbReference>
<dbReference type="SUPFAM" id="SSF50800">
    <property type="entry name" value="PK beta-barrel domain-like"/>
    <property type="match status" value="1"/>
</dbReference>
<dbReference type="SUPFAM" id="SSF52935">
    <property type="entry name" value="PK C-terminal domain-like"/>
    <property type="match status" value="1"/>
</dbReference>
<sequence>MNPFFSKTKIVATLGPASFSTSVQRRLMAAGVDGFRLNLSHGDFEEHAAVIVSLRKISAETGHPVAIIVDLPGPKMRLGKIPKPITVRRGAKVRFLPEGVSRPGPGIFLPHEISGLAQGLRPGSIIFVGDGMMQFRVKAIQGEIVETEALVAGVVRSNKGVNLPGYNAPAGVLTEQDKRGIAFAVKHKADVICISFVGNADDMLAARALLPQSGNYCPCLLAKIERRQAVNHLDDILAEADAVMVARGDLGIELPIEEIPGLQKDIIHRANVAAKPVIVATQMMLSMVDNARPTRAEVTDVANAILDGADAIMFSEETAIGHDPVAVVRIAKKIARQTERRLVKSGGVALEVRAAIRSEDSIDDLISSATCDVLENRTVDLAVTPTATGTTARRIARLRPRPWIVAITDNPTARNILALSSGVFPLGVPSVALSDFELAKRIKDAGLLRPGTRRLVITSGSLLGVAGTTNSLKIIDVF</sequence>
<dbReference type="InterPro" id="IPR015813">
    <property type="entry name" value="Pyrv/PenolPyrv_kinase-like_dom"/>
</dbReference>
<keyword evidence="5" id="KW-0479">Metal-binding</keyword>
<keyword evidence="6" id="KW-0547">Nucleotide-binding</keyword>
<dbReference type="Gene3D" id="3.40.1380.20">
    <property type="entry name" value="Pyruvate kinase, C-terminal domain"/>
    <property type="match status" value="1"/>
</dbReference>
<reference evidence="16" key="1">
    <citation type="journal article" date="2022" name="bioRxiv">
        <title>Thiovibrio frasassiensisgen. nov., sp. nov., an autotrophic, elemental sulfur disproportionating bacterium isolated from sulfidic karst sediment, and proposal of Thiovibrionaceae fam. nov.</title>
        <authorList>
            <person name="Aronson H."/>
            <person name="Thomas C."/>
            <person name="Bhattacharyya M."/>
            <person name="Eckstein S."/>
            <person name="Jensen S."/>
            <person name="Barco R."/>
            <person name="Macalady J."/>
            <person name="Amend J."/>
        </authorList>
    </citation>
    <scope>NUCLEOTIDE SEQUENCE</scope>
    <source>
        <strain evidence="16">RS19-109</strain>
    </source>
</reference>
<dbReference type="PRINTS" id="PR01050">
    <property type="entry name" value="PYRUVTKNASE"/>
</dbReference>
<evidence type="ECO:0000256" key="12">
    <source>
        <dbReference type="NCBIfam" id="TIGR01064"/>
    </source>
</evidence>
<evidence type="ECO:0000256" key="6">
    <source>
        <dbReference type="ARBA" id="ARBA00022741"/>
    </source>
</evidence>
<dbReference type="GO" id="GO:0005524">
    <property type="term" value="F:ATP binding"/>
    <property type="evidence" value="ECO:0007669"/>
    <property type="project" value="UniProtKB-KW"/>
</dbReference>
<evidence type="ECO:0000256" key="7">
    <source>
        <dbReference type="ARBA" id="ARBA00022777"/>
    </source>
</evidence>
<keyword evidence="4 13" id="KW-0808">Transferase</keyword>
<keyword evidence="10 13" id="KW-0324">Glycolysis</keyword>
<evidence type="ECO:0000256" key="5">
    <source>
        <dbReference type="ARBA" id="ARBA00022723"/>
    </source>
</evidence>
<dbReference type="PANTHER" id="PTHR11817">
    <property type="entry name" value="PYRUVATE KINASE"/>
    <property type="match status" value="1"/>
</dbReference>
<comment type="caution">
    <text evidence="16">The sequence shown here is derived from an EMBL/GenBank/DDBJ whole genome shotgun (WGS) entry which is preliminary data.</text>
</comment>
<dbReference type="InterPro" id="IPR036918">
    <property type="entry name" value="Pyrv_Knase_C_sf"/>
</dbReference>
<comment type="catalytic activity">
    <reaction evidence="13">
        <text>pyruvate + ATP = phosphoenolpyruvate + ADP + H(+)</text>
        <dbReference type="Rhea" id="RHEA:18157"/>
        <dbReference type="ChEBI" id="CHEBI:15361"/>
        <dbReference type="ChEBI" id="CHEBI:15378"/>
        <dbReference type="ChEBI" id="CHEBI:30616"/>
        <dbReference type="ChEBI" id="CHEBI:58702"/>
        <dbReference type="ChEBI" id="CHEBI:456216"/>
        <dbReference type="EC" id="2.7.1.40"/>
    </reaction>
</comment>
<dbReference type="GO" id="GO:0000287">
    <property type="term" value="F:magnesium ion binding"/>
    <property type="evidence" value="ECO:0007669"/>
    <property type="project" value="UniProtKB-UniRule"/>
</dbReference>
<dbReference type="GO" id="GO:0016301">
    <property type="term" value="F:kinase activity"/>
    <property type="evidence" value="ECO:0007669"/>
    <property type="project" value="UniProtKB-KW"/>
</dbReference>
<keyword evidence="9 13" id="KW-0460">Magnesium</keyword>